<reference evidence="12 13" key="1">
    <citation type="submission" date="2020-10" db="EMBL/GenBank/DDBJ databases">
        <title>Connecting structure to function with the recovery of over 1000 high-quality activated sludge metagenome-assembled genomes encoding full-length rRNA genes using long-read sequencing.</title>
        <authorList>
            <person name="Singleton C.M."/>
            <person name="Petriglieri F."/>
            <person name="Kristensen J.M."/>
            <person name="Kirkegaard R.H."/>
            <person name="Michaelsen T.Y."/>
            <person name="Andersen M.H."/>
            <person name="Karst S.M."/>
            <person name="Dueholm M.S."/>
            <person name="Nielsen P.H."/>
            <person name="Albertsen M."/>
        </authorList>
    </citation>
    <scope>NUCLEOTIDE SEQUENCE [LARGE SCALE GENOMIC DNA]</scope>
    <source>
        <strain evidence="12">EsbW_18-Q3-R4-48_BATAC.463</strain>
    </source>
</reference>
<evidence type="ECO:0000256" key="2">
    <source>
        <dbReference type="ARBA" id="ARBA00006555"/>
    </source>
</evidence>
<keyword evidence="9 10" id="KW-0472">Membrane</keyword>
<dbReference type="GO" id="GO:0031992">
    <property type="term" value="F:energy transducer activity"/>
    <property type="evidence" value="ECO:0007669"/>
    <property type="project" value="TreeGrafter"/>
</dbReference>
<dbReference type="PANTHER" id="PTHR33446">
    <property type="entry name" value="PROTEIN TONB-RELATED"/>
    <property type="match status" value="1"/>
</dbReference>
<accession>A0A935K952</accession>
<evidence type="ECO:0000313" key="12">
    <source>
        <dbReference type="EMBL" id="MBK7415005.1"/>
    </source>
</evidence>
<name>A0A935K952_9RHOO</name>
<dbReference type="PROSITE" id="PS52015">
    <property type="entry name" value="TONB_CTD"/>
    <property type="match status" value="1"/>
</dbReference>
<evidence type="ECO:0000259" key="11">
    <source>
        <dbReference type="PROSITE" id="PS52015"/>
    </source>
</evidence>
<organism evidence="12 13">
    <name type="scientific">Candidatus Dechloromonas phosphorivorans</name>
    <dbReference type="NCBI Taxonomy" id="2899244"/>
    <lineage>
        <taxon>Bacteria</taxon>
        <taxon>Pseudomonadati</taxon>
        <taxon>Pseudomonadota</taxon>
        <taxon>Betaproteobacteria</taxon>
        <taxon>Rhodocyclales</taxon>
        <taxon>Azonexaceae</taxon>
        <taxon>Dechloromonas</taxon>
    </lineage>
</organism>
<dbReference type="Gene3D" id="3.30.1150.10">
    <property type="match status" value="1"/>
</dbReference>
<evidence type="ECO:0000313" key="13">
    <source>
        <dbReference type="Proteomes" id="UP000739411"/>
    </source>
</evidence>
<dbReference type="PANTHER" id="PTHR33446:SF2">
    <property type="entry name" value="PROTEIN TONB"/>
    <property type="match status" value="1"/>
</dbReference>
<dbReference type="NCBIfam" id="TIGR01352">
    <property type="entry name" value="tonB_Cterm"/>
    <property type="match status" value="1"/>
</dbReference>
<keyword evidence="7" id="KW-0653">Protein transport</keyword>
<dbReference type="InterPro" id="IPR006260">
    <property type="entry name" value="TonB/TolA_C"/>
</dbReference>
<proteinExistence type="inferred from homology"/>
<dbReference type="Pfam" id="PF03544">
    <property type="entry name" value="TonB_C"/>
    <property type="match status" value="1"/>
</dbReference>
<dbReference type="AlphaFoldDB" id="A0A935K952"/>
<dbReference type="GO" id="GO:0015031">
    <property type="term" value="P:protein transport"/>
    <property type="evidence" value="ECO:0007669"/>
    <property type="project" value="UniProtKB-KW"/>
</dbReference>
<keyword evidence="6 10" id="KW-0812">Transmembrane</keyword>
<evidence type="ECO:0000256" key="8">
    <source>
        <dbReference type="ARBA" id="ARBA00022989"/>
    </source>
</evidence>
<feature type="transmembrane region" description="Helical" evidence="10">
    <location>
        <begin position="40"/>
        <end position="62"/>
    </location>
</feature>
<dbReference type="EMBL" id="JADJMS010000015">
    <property type="protein sequence ID" value="MBK7415005.1"/>
    <property type="molecule type" value="Genomic_DNA"/>
</dbReference>
<evidence type="ECO:0000256" key="5">
    <source>
        <dbReference type="ARBA" id="ARBA00022519"/>
    </source>
</evidence>
<evidence type="ECO:0000256" key="3">
    <source>
        <dbReference type="ARBA" id="ARBA00022448"/>
    </source>
</evidence>
<evidence type="ECO:0000256" key="6">
    <source>
        <dbReference type="ARBA" id="ARBA00022692"/>
    </source>
</evidence>
<evidence type="ECO:0000256" key="1">
    <source>
        <dbReference type="ARBA" id="ARBA00004383"/>
    </source>
</evidence>
<keyword evidence="4" id="KW-1003">Cell membrane</keyword>
<protein>
    <submittedName>
        <fullName evidence="12">Energy transducer TonB</fullName>
    </submittedName>
</protein>
<evidence type="ECO:0000256" key="4">
    <source>
        <dbReference type="ARBA" id="ARBA00022475"/>
    </source>
</evidence>
<keyword evidence="3" id="KW-0813">Transport</keyword>
<dbReference type="GO" id="GO:0098797">
    <property type="term" value="C:plasma membrane protein complex"/>
    <property type="evidence" value="ECO:0007669"/>
    <property type="project" value="TreeGrafter"/>
</dbReference>
<dbReference type="GO" id="GO:0055085">
    <property type="term" value="P:transmembrane transport"/>
    <property type="evidence" value="ECO:0007669"/>
    <property type="project" value="InterPro"/>
</dbReference>
<comment type="similarity">
    <text evidence="2">Belongs to the TonB family.</text>
</comment>
<dbReference type="Proteomes" id="UP000739411">
    <property type="component" value="Unassembled WGS sequence"/>
</dbReference>
<evidence type="ECO:0000256" key="10">
    <source>
        <dbReference type="SAM" id="Phobius"/>
    </source>
</evidence>
<evidence type="ECO:0000256" key="7">
    <source>
        <dbReference type="ARBA" id="ARBA00022927"/>
    </source>
</evidence>
<evidence type="ECO:0000256" key="9">
    <source>
        <dbReference type="ARBA" id="ARBA00023136"/>
    </source>
</evidence>
<comment type="caution">
    <text evidence="12">The sequence shown here is derived from an EMBL/GenBank/DDBJ whole genome shotgun (WGS) entry which is preliminary data.</text>
</comment>
<gene>
    <name evidence="12" type="ORF">IPJ38_07660</name>
</gene>
<dbReference type="SUPFAM" id="SSF74653">
    <property type="entry name" value="TolA/TonB C-terminal domain"/>
    <property type="match status" value="1"/>
</dbReference>
<feature type="domain" description="TonB C-terminal" evidence="11">
    <location>
        <begin position="151"/>
        <end position="241"/>
    </location>
</feature>
<comment type="subcellular location">
    <subcellularLocation>
        <location evidence="1">Cell inner membrane</location>
        <topology evidence="1">Single-pass membrane protein</topology>
        <orientation evidence="1">Periplasmic side</orientation>
    </subcellularLocation>
</comment>
<dbReference type="InterPro" id="IPR037682">
    <property type="entry name" value="TonB_C"/>
</dbReference>
<keyword evidence="8 10" id="KW-1133">Transmembrane helix</keyword>
<sequence length="241" mass="25887">MNSYVLTASPPFSILNETQAPDELPAFHLATPAPTPVERLLTWGLAILVHALLLYAVLYISVKNDLIQLPPSISARLLPLAEEKKIEPPKPLPPPPKPVPQVRRPQIQPQPILAVDSTANTSSSFVVAPQPPAPPPQPVAAISAPPAPLVAARFDADYLHNPKPIYPPLARRQGEEGKVLLKVRVSAKGDALDVAISKSSGFPRLDSAAIDAVTHWRFVPAKRGDETVDSSVIVPITFALE</sequence>
<dbReference type="InterPro" id="IPR051045">
    <property type="entry name" value="TonB-dependent_transducer"/>
</dbReference>
<keyword evidence="5" id="KW-0997">Cell inner membrane</keyword>